<dbReference type="InterPro" id="IPR011044">
    <property type="entry name" value="Quino_amine_DH_bsu"/>
</dbReference>
<evidence type="ECO:0008006" key="4">
    <source>
        <dbReference type="Google" id="ProtNLM"/>
    </source>
</evidence>
<feature type="chain" id="PRO_5028847655" description="40-residue YVTN family beta-propeller repeat-containing protein" evidence="1">
    <location>
        <begin position="22"/>
        <end position="337"/>
    </location>
</feature>
<name>A0A7C9VYJ3_9PSEU</name>
<reference evidence="2 3" key="1">
    <citation type="submission" date="2020-03" db="EMBL/GenBank/DDBJ databases">
        <title>Isolation and identification of active actinomycetes.</title>
        <authorList>
            <person name="Sun X."/>
        </authorList>
    </citation>
    <scope>NUCLEOTIDE SEQUENCE [LARGE SCALE GENOMIC DNA]</scope>
    <source>
        <strain evidence="2 3">NEAU-D13</strain>
    </source>
</reference>
<dbReference type="SUPFAM" id="SSF50969">
    <property type="entry name" value="YVTN repeat-like/Quinoprotein amine dehydrogenase"/>
    <property type="match status" value="1"/>
</dbReference>
<evidence type="ECO:0000313" key="3">
    <source>
        <dbReference type="Proteomes" id="UP000481360"/>
    </source>
</evidence>
<evidence type="ECO:0000313" key="2">
    <source>
        <dbReference type="EMBL" id="NGY66252.1"/>
    </source>
</evidence>
<dbReference type="EMBL" id="JAAMPJ010000021">
    <property type="protein sequence ID" value="NGY66252.1"/>
    <property type="molecule type" value="Genomic_DNA"/>
</dbReference>
<proteinExistence type="predicted"/>
<dbReference type="InterPro" id="IPR015943">
    <property type="entry name" value="WD40/YVTN_repeat-like_dom_sf"/>
</dbReference>
<gene>
    <name evidence="2" type="ORF">G7043_45940</name>
</gene>
<dbReference type="RefSeq" id="WP_166055825.1">
    <property type="nucleotide sequence ID" value="NZ_JAAMPJ010000021.1"/>
</dbReference>
<dbReference type="Gene3D" id="2.130.10.10">
    <property type="entry name" value="YVTN repeat-like/Quinoprotein amine dehydrogenase"/>
    <property type="match status" value="2"/>
</dbReference>
<sequence length="337" mass="34744">MFRRFVAGFVALATCVVVAPAAVATGLDPLPLAGFGQILVDDARQRVYLTGGASSNTVVALDSRGRVVKKADGQFGATGLVLSADGKTLFAALATGDAISAISTETFKETARYPTGPQTCPVHLARTGGILWFGYGCADAWTGGVGRLDPAATAPVSLNEQGEALFQNAPLVRAAGDTVVAGQLATSLSSTWVYRAENGALTRIVNGEVAGSNLTDLSLTATGSTLFTAAGSRAQVQAFATESLAAQGAYDSGHSANAVTISKESTHVATGAYTSRPKAVSVYRLGQTTAVRSYELDGYVLADRGLAFSADEKSLYAVVQGANDPRPRLVVLSRPFD</sequence>
<keyword evidence="1" id="KW-0732">Signal</keyword>
<comment type="caution">
    <text evidence="2">The sequence shown here is derived from an EMBL/GenBank/DDBJ whole genome shotgun (WGS) entry which is preliminary data.</text>
</comment>
<evidence type="ECO:0000256" key="1">
    <source>
        <dbReference type="SAM" id="SignalP"/>
    </source>
</evidence>
<feature type="signal peptide" evidence="1">
    <location>
        <begin position="1"/>
        <end position="21"/>
    </location>
</feature>
<dbReference type="AlphaFoldDB" id="A0A7C9VYJ3"/>
<organism evidence="2 3">
    <name type="scientific">Lentzea alba</name>
    <dbReference type="NCBI Taxonomy" id="2714351"/>
    <lineage>
        <taxon>Bacteria</taxon>
        <taxon>Bacillati</taxon>
        <taxon>Actinomycetota</taxon>
        <taxon>Actinomycetes</taxon>
        <taxon>Pseudonocardiales</taxon>
        <taxon>Pseudonocardiaceae</taxon>
        <taxon>Lentzea</taxon>
    </lineage>
</organism>
<accession>A0A7C9VYJ3</accession>
<keyword evidence="3" id="KW-1185">Reference proteome</keyword>
<protein>
    <recommendedName>
        <fullName evidence="4">40-residue YVTN family beta-propeller repeat-containing protein</fullName>
    </recommendedName>
</protein>
<dbReference type="Proteomes" id="UP000481360">
    <property type="component" value="Unassembled WGS sequence"/>
</dbReference>